<evidence type="ECO:0000313" key="5">
    <source>
        <dbReference type="Proteomes" id="UP000036893"/>
    </source>
</evidence>
<organism evidence="4 5">
    <name type="scientific">Aspergillus udagawae</name>
    <dbReference type="NCBI Taxonomy" id="91492"/>
    <lineage>
        <taxon>Eukaryota</taxon>
        <taxon>Fungi</taxon>
        <taxon>Dikarya</taxon>
        <taxon>Ascomycota</taxon>
        <taxon>Pezizomycotina</taxon>
        <taxon>Eurotiomycetes</taxon>
        <taxon>Eurotiomycetidae</taxon>
        <taxon>Eurotiales</taxon>
        <taxon>Aspergillaceae</taxon>
        <taxon>Aspergillus</taxon>
        <taxon>Aspergillus subgen. Fumigati</taxon>
    </lineage>
</organism>
<dbReference type="SUPFAM" id="SSF48403">
    <property type="entry name" value="Ankyrin repeat"/>
    <property type="match status" value="2"/>
</dbReference>
<accession>A0A8E0R1N8</accession>
<reference evidence="4" key="2">
    <citation type="submission" date="2021-01" db="EMBL/GenBank/DDBJ databases">
        <title>Pan-genome distribution and transcriptional activeness of fungal secondary metabolism genes in Aspergillus section Fumigati.</title>
        <authorList>
            <person name="Takahashi H."/>
            <person name="Umemura M."/>
            <person name="Ninomiya A."/>
            <person name="Kusuya Y."/>
            <person name="Urayama S."/>
            <person name="Shimizu M."/>
            <person name="Watanabe A."/>
            <person name="Kamei K."/>
            <person name="Yaguchi T."/>
            <person name="Hagiwara D."/>
        </authorList>
    </citation>
    <scope>NUCLEOTIDE SEQUENCE</scope>
    <source>
        <strain evidence="4">IFM 46973</strain>
    </source>
</reference>
<comment type="caution">
    <text evidence="4">The sequence shown here is derived from an EMBL/GenBank/DDBJ whole genome shotgun (WGS) entry which is preliminary data.</text>
</comment>
<evidence type="ECO:0000256" key="1">
    <source>
        <dbReference type="ARBA" id="ARBA00022737"/>
    </source>
</evidence>
<gene>
    <name evidence="4" type="ORF">Aud_001866</name>
</gene>
<dbReference type="PROSITE" id="PS50088">
    <property type="entry name" value="ANK_REPEAT"/>
    <property type="match status" value="1"/>
</dbReference>
<reference evidence="4" key="1">
    <citation type="journal article" date="2015" name="Genome Announc.">
        <title>Draft Genome Sequence of the Pathogenic Filamentous Fungus Aspergillus udagawae Strain IFM 46973T.</title>
        <authorList>
            <person name="Kusuya Y."/>
            <person name="Takahashi-Nakaguchi A."/>
            <person name="Takahashi H."/>
            <person name="Yaguchi T."/>
        </authorList>
    </citation>
    <scope>NUCLEOTIDE SEQUENCE</scope>
    <source>
        <strain evidence="4">IFM 46973</strain>
    </source>
</reference>
<keyword evidence="2 3" id="KW-0040">ANK repeat</keyword>
<dbReference type="PANTHER" id="PTHR24189:SF50">
    <property type="entry name" value="ANKYRIN REPEAT AND SOCS BOX PROTEIN 2"/>
    <property type="match status" value="1"/>
</dbReference>
<dbReference type="RefSeq" id="XP_043151803.1">
    <property type="nucleotide sequence ID" value="XM_043295868.1"/>
</dbReference>
<evidence type="ECO:0000256" key="3">
    <source>
        <dbReference type="PROSITE-ProRule" id="PRU00023"/>
    </source>
</evidence>
<evidence type="ECO:0000313" key="4">
    <source>
        <dbReference type="EMBL" id="GIC94537.1"/>
    </source>
</evidence>
<dbReference type="GeneID" id="66989342"/>
<sequence length="585" mass="65898">MGVIMDLKERDWEIARAVKNPDRVRELLSQGHKPDAFDLCEAARHGTLSAGAAETVEILLATGAINPNTRPDYADHTNTAGVVEDWASSNKSSQPPEIYEDPDEWYPLHFALTYSRLPADSQVQKANMTRMATALLQKGADPYALFRQTIRIYNYWSRFPGEPQDDKVIDEDADLGITQLERREEREQYLLRKFYSVDSNRPLFPRKYGVCSVIHFLLENGEFVRPVLDFLGTNLTLEHRDPQGRTLLLSACRSALGADAAIDGVHGDLFYEESDRGIKHNPFPQPDNCWKAKELPGVTTTTSLDTPTLLDYFIDRGANVLAVDNYGKNVLHHLLEARHQLRSSEPPVISASLRYVANNYGSLVNQPDKAGVYPLIAALSRIRAYWSKTEHLGTLESAIDDLLAAGADPLVRDPRGNTALHYLALSWLDDFGVRGDEQRRLCRLLLDRGVDPNARNVDGQSALELYFTAFETSRYQNRQGYRWDVWQDMDEPYAKIDEEVLEIFEKAGVNLTAQDSEGQTLLHIVARKRTLRTYDRLMLLLSKGLDPMVRNAKGETAIDVAMSLEPSGESFYATILKDHVEGMNG</sequence>
<dbReference type="InterPro" id="IPR050745">
    <property type="entry name" value="Multifunctional_regulatory"/>
</dbReference>
<dbReference type="Proteomes" id="UP000036893">
    <property type="component" value="Unassembled WGS sequence"/>
</dbReference>
<dbReference type="InterPro" id="IPR002110">
    <property type="entry name" value="Ankyrin_rpt"/>
</dbReference>
<dbReference type="Pfam" id="PF00023">
    <property type="entry name" value="Ank"/>
    <property type="match status" value="1"/>
</dbReference>
<dbReference type="EMBL" id="BBXM02000010">
    <property type="protein sequence ID" value="GIC94537.1"/>
    <property type="molecule type" value="Genomic_DNA"/>
</dbReference>
<dbReference type="AlphaFoldDB" id="A0A8E0R1N8"/>
<name>A0A8E0R1N8_9EURO</name>
<dbReference type="Gene3D" id="1.25.40.20">
    <property type="entry name" value="Ankyrin repeat-containing domain"/>
    <property type="match status" value="3"/>
</dbReference>
<dbReference type="SMART" id="SM00248">
    <property type="entry name" value="ANK"/>
    <property type="match status" value="4"/>
</dbReference>
<dbReference type="InterPro" id="IPR036770">
    <property type="entry name" value="Ankyrin_rpt-contain_sf"/>
</dbReference>
<protein>
    <submittedName>
        <fullName evidence="4">Uncharacterized protein</fullName>
    </submittedName>
</protein>
<feature type="repeat" description="ANK" evidence="3">
    <location>
        <begin position="517"/>
        <end position="552"/>
    </location>
</feature>
<dbReference type="PANTHER" id="PTHR24189">
    <property type="entry name" value="MYOTROPHIN"/>
    <property type="match status" value="1"/>
</dbReference>
<proteinExistence type="predicted"/>
<evidence type="ECO:0000256" key="2">
    <source>
        <dbReference type="ARBA" id="ARBA00023043"/>
    </source>
</evidence>
<keyword evidence="1" id="KW-0677">Repeat</keyword>